<name>A0A4V2W557_9FIRM</name>
<organism evidence="1 2">
    <name type="scientific">Longibaculum muris</name>
    <dbReference type="NCBI Taxonomy" id="1796628"/>
    <lineage>
        <taxon>Bacteria</taxon>
        <taxon>Bacillati</taxon>
        <taxon>Bacillota</taxon>
        <taxon>Erysipelotrichia</taxon>
        <taxon>Erysipelotrichales</taxon>
        <taxon>Coprobacillaceae</taxon>
        <taxon>Longibaculum</taxon>
    </lineage>
</organism>
<sequence>MCYDFFMKVKIIEKTHELDLEDALNDFLEKENPNIQELKYQVALTSHNGELEYSFSCMIVYLPEISP</sequence>
<reference evidence="1 2" key="1">
    <citation type="submission" date="2019-03" db="EMBL/GenBank/DDBJ databases">
        <title>Genomic Encyclopedia of Type Strains, Phase IV (KMG-IV): sequencing the most valuable type-strain genomes for metagenomic binning, comparative biology and taxonomic classification.</title>
        <authorList>
            <person name="Goeker M."/>
        </authorList>
    </citation>
    <scope>NUCLEOTIDE SEQUENCE [LARGE SCALE GENOMIC DNA]</scope>
    <source>
        <strain evidence="1 2">DSM 29487</strain>
    </source>
</reference>
<dbReference type="InterPro" id="IPR020296">
    <property type="entry name" value="Spore_Cse60"/>
</dbReference>
<dbReference type="EMBL" id="SMCQ01000013">
    <property type="protein sequence ID" value="TCV98469.1"/>
    <property type="molecule type" value="Genomic_DNA"/>
</dbReference>
<protein>
    <submittedName>
        <fullName evidence="1">Uncharacterized protein DUF2758</fullName>
    </submittedName>
</protein>
<evidence type="ECO:0000313" key="1">
    <source>
        <dbReference type="EMBL" id="TCV98469.1"/>
    </source>
</evidence>
<dbReference type="Proteomes" id="UP000295515">
    <property type="component" value="Unassembled WGS sequence"/>
</dbReference>
<gene>
    <name evidence="1" type="ORF">EDD60_11363</name>
</gene>
<accession>A0A4V2W557</accession>
<proteinExistence type="predicted"/>
<dbReference type="AlphaFoldDB" id="A0A4V2W557"/>
<keyword evidence="2" id="KW-1185">Reference proteome</keyword>
<evidence type="ECO:0000313" key="2">
    <source>
        <dbReference type="Proteomes" id="UP000295515"/>
    </source>
</evidence>
<dbReference type="Pfam" id="PF10957">
    <property type="entry name" value="Spore_Cse60"/>
    <property type="match status" value="1"/>
</dbReference>
<comment type="caution">
    <text evidence="1">The sequence shown here is derived from an EMBL/GenBank/DDBJ whole genome shotgun (WGS) entry which is preliminary data.</text>
</comment>